<proteinExistence type="predicted"/>
<evidence type="ECO:0000313" key="2">
    <source>
        <dbReference type="Proteomes" id="UP000269331"/>
    </source>
</evidence>
<name>A0A2Z5TSX2_9STRE</name>
<protein>
    <submittedName>
        <fullName evidence="1">Uncharacterized protein</fullName>
    </submittedName>
</protein>
<dbReference type="EMBL" id="AP018400">
    <property type="protein sequence ID" value="BBA93244.1"/>
    <property type="molecule type" value="Genomic_DNA"/>
</dbReference>
<dbReference type="Proteomes" id="UP000269331">
    <property type="component" value="Chromosome"/>
</dbReference>
<gene>
    <name evidence="1" type="ORF">SR187_8205</name>
</gene>
<evidence type="ECO:0000313" key="1">
    <source>
        <dbReference type="EMBL" id="BBA93244.1"/>
    </source>
</evidence>
<accession>A0A2Z5TSX2</accession>
<dbReference type="KEGG" id="srq:SR187_8205"/>
<dbReference type="AlphaFoldDB" id="A0A2Z5TSX2"/>
<sequence length="49" mass="5572">MTVVCSASPDETAYGQFLYLVLAQFSKNIVLKISHQESVQKIRYKGHEN</sequence>
<reference evidence="1 2" key="1">
    <citation type="journal article" date="2018" name="Genome Biol. Evol.">
        <title>Complete Genome Sequence of Streptococcus ruminantium sp. nov. GUT-187T (=DSM 104980T =JCM 31869T), the Type Strain of S. ruminantium, and Comparison with Genome Sequences of Streptococcus suis Strains.</title>
        <authorList>
            <person name="Tohya M."/>
            <person name="Sekizaki T."/>
            <person name="Miyoshi-Akiyama T."/>
        </authorList>
    </citation>
    <scope>NUCLEOTIDE SEQUENCE [LARGE SCALE GENOMIC DNA]</scope>
    <source>
        <strain evidence="1 2">GUT187T</strain>
    </source>
</reference>
<organism evidence="1 2">
    <name type="scientific">Streptococcus ruminantium</name>
    <dbReference type="NCBI Taxonomy" id="1917441"/>
    <lineage>
        <taxon>Bacteria</taxon>
        <taxon>Bacillati</taxon>
        <taxon>Bacillota</taxon>
        <taxon>Bacilli</taxon>
        <taxon>Lactobacillales</taxon>
        <taxon>Streptococcaceae</taxon>
        <taxon>Streptococcus</taxon>
    </lineage>
</organism>